<comment type="caution">
    <text evidence="2">The sequence shown here is derived from an EMBL/GenBank/DDBJ whole genome shotgun (WGS) entry which is preliminary data.</text>
</comment>
<sequence length="112" mass="12321">MNGKTIYSDTQCPAGAQTETVVLHDSGGVISPPKADLLMLMAQRKAAERQNTGHQGVLTMGTPQSASEECALLDQHVRYLDTKARQPQSSTTQDWIRQERSTARDRQVALHC</sequence>
<evidence type="ECO:0000256" key="1">
    <source>
        <dbReference type="SAM" id="MobiDB-lite"/>
    </source>
</evidence>
<evidence type="ECO:0000313" key="2">
    <source>
        <dbReference type="EMBL" id="MEC4723560.1"/>
    </source>
</evidence>
<evidence type="ECO:0000313" key="3">
    <source>
        <dbReference type="Proteomes" id="UP001352263"/>
    </source>
</evidence>
<gene>
    <name evidence="2" type="ORF">RY831_30950</name>
</gene>
<feature type="compositionally biased region" description="Polar residues" evidence="1">
    <location>
        <begin position="85"/>
        <end position="95"/>
    </location>
</feature>
<feature type="compositionally biased region" description="Basic and acidic residues" evidence="1">
    <location>
        <begin position="96"/>
        <end position="112"/>
    </location>
</feature>
<dbReference type="Proteomes" id="UP001352263">
    <property type="component" value="Unassembled WGS sequence"/>
</dbReference>
<protein>
    <recommendedName>
        <fullName evidence="4">DUF4124 domain-containing protein</fullName>
    </recommendedName>
</protein>
<keyword evidence="3" id="KW-1185">Reference proteome</keyword>
<feature type="region of interest" description="Disordered" evidence="1">
    <location>
        <begin position="83"/>
        <end position="112"/>
    </location>
</feature>
<accession>A0ABU6JIN8</accession>
<name>A0ABU6JIN8_9BURK</name>
<dbReference type="EMBL" id="JAWIIV010000060">
    <property type="protein sequence ID" value="MEC4723560.1"/>
    <property type="molecule type" value="Genomic_DNA"/>
</dbReference>
<proteinExistence type="predicted"/>
<evidence type="ECO:0008006" key="4">
    <source>
        <dbReference type="Google" id="ProtNLM"/>
    </source>
</evidence>
<reference evidence="2 3" key="1">
    <citation type="submission" date="2023-10" db="EMBL/GenBank/DDBJ databases">
        <title>Noviherbaspirillum sp. CPCC 100848 genome assembly.</title>
        <authorList>
            <person name="Li X.Y."/>
            <person name="Fang X.M."/>
        </authorList>
    </citation>
    <scope>NUCLEOTIDE SEQUENCE [LARGE SCALE GENOMIC DNA]</scope>
    <source>
        <strain evidence="2 3">CPCC 100848</strain>
    </source>
</reference>
<dbReference type="RefSeq" id="WP_326510173.1">
    <property type="nucleotide sequence ID" value="NZ_JAWIIV010000060.1"/>
</dbReference>
<organism evidence="2 3">
    <name type="scientific">Noviherbaspirillum album</name>
    <dbReference type="NCBI Taxonomy" id="3080276"/>
    <lineage>
        <taxon>Bacteria</taxon>
        <taxon>Pseudomonadati</taxon>
        <taxon>Pseudomonadota</taxon>
        <taxon>Betaproteobacteria</taxon>
        <taxon>Burkholderiales</taxon>
        <taxon>Oxalobacteraceae</taxon>
        <taxon>Noviherbaspirillum</taxon>
    </lineage>
</organism>